<evidence type="ECO:0000256" key="1">
    <source>
        <dbReference type="ARBA" id="ARBA00022729"/>
    </source>
</evidence>
<accession>A0A974Y2Z9</accession>
<protein>
    <submittedName>
        <fullName evidence="2">VCBS repeat-containing protein</fullName>
    </submittedName>
</protein>
<sequence>MRIGLPVILLAGLVAGCTAERAPQQAANEAAASATSAIAAMSGGVSLMAPRVDRVAGSFASLPDHGALLAYDGKRKVTRSGAYTWHPVKLSETHALHAIGPGHELALTAPNGQPIRLQYLRHVEHENGNWSWVGRAEGAQPGSEAILTFGDKAAFGVIPQRQGGTLRLNIGGGQAWMIEADPTMLASLESARTGPRAPDHLVPPRELLRKRMGNAGIADALAAKLEAAPLSTKADATNTVDVLLGYTNGFAARLGGQSQANTRLTFMVQVANEAMAASLMPGRIRLVHTLQVTYPDNTSNQDALYALSGVSCTENSNGSLTCTDVAVPAALQPLHTARNTYGADLVSLVRVFNEPENQSCGIAWLNGAGRTPITSSDAPGGMSVVSDSSGYIFPDNQRYCREATLAHELGHNMGSAHDRDTSDGDDNILQSNEYGRYDYSFGYRTSAAGNFFTVMAYGDTGQDELNKFSNPRLNNCKGSYACGVTNQADNAQSLTNTMPIIVTFRSAVQEANVALMPQVDANADGRSDLFWHNPTAERIQPWLMNGTTFAYGVASTIGNIYRVAAVGDFNGDGRADLIWRDINRTVLWEWQAKATGGYNVVQLRTFPAGWDIGGVGDVNRDGRSDLIWHSPTQEKFQALADERHHVDVWRGAVASGRVRDDRRG</sequence>
<dbReference type="Pfam" id="PF13517">
    <property type="entry name" value="FG-GAP_3"/>
    <property type="match status" value="1"/>
</dbReference>
<dbReference type="AlphaFoldDB" id="A0A974Y2Z9"/>
<proteinExistence type="predicted"/>
<dbReference type="EMBL" id="CP071518">
    <property type="protein sequence ID" value="QSX79668.1"/>
    <property type="molecule type" value="Genomic_DNA"/>
</dbReference>
<dbReference type="SUPFAM" id="SSF55486">
    <property type="entry name" value="Metalloproteases ('zincins'), catalytic domain"/>
    <property type="match status" value="1"/>
</dbReference>
<dbReference type="Pfam" id="PF13583">
    <property type="entry name" value="Reprolysin_4"/>
    <property type="match status" value="1"/>
</dbReference>
<dbReference type="PROSITE" id="PS51257">
    <property type="entry name" value="PROKAR_LIPOPROTEIN"/>
    <property type="match status" value="1"/>
</dbReference>
<keyword evidence="1" id="KW-0732">Signal</keyword>
<dbReference type="InterPro" id="IPR013517">
    <property type="entry name" value="FG-GAP"/>
</dbReference>
<dbReference type="GO" id="GO:0008237">
    <property type="term" value="F:metallopeptidase activity"/>
    <property type="evidence" value="ECO:0007669"/>
    <property type="project" value="InterPro"/>
</dbReference>
<dbReference type="Gene3D" id="3.40.390.10">
    <property type="entry name" value="Collagenase (Catalytic Domain)"/>
    <property type="match status" value="1"/>
</dbReference>
<dbReference type="Gene3D" id="2.40.128.340">
    <property type="match status" value="1"/>
</dbReference>
<dbReference type="PANTHER" id="PTHR46580">
    <property type="entry name" value="SENSOR KINASE-RELATED"/>
    <property type="match status" value="1"/>
</dbReference>
<organism evidence="2 3">
    <name type="scientific">Agrilutibacter solisilvae</name>
    <dbReference type="NCBI Taxonomy" id="2763317"/>
    <lineage>
        <taxon>Bacteria</taxon>
        <taxon>Pseudomonadati</taxon>
        <taxon>Pseudomonadota</taxon>
        <taxon>Gammaproteobacteria</taxon>
        <taxon>Lysobacterales</taxon>
        <taxon>Lysobacteraceae</taxon>
        <taxon>Agrilutibacter</taxon>
    </lineage>
</organism>
<dbReference type="KEGG" id="lsf:I8J32_007440"/>
<name>A0A974Y2Z9_9GAMM</name>
<dbReference type="InterPro" id="IPR028994">
    <property type="entry name" value="Integrin_alpha_N"/>
</dbReference>
<reference evidence="2 3" key="1">
    <citation type="submission" date="2021-03" db="EMBL/GenBank/DDBJ databases">
        <title>Lysobacter sp. nov. isolated from soil of gangwondo yeongwol, south Korea.</title>
        <authorList>
            <person name="Kim K.R."/>
            <person name="Kim K.H."/>
            <person name="Jeon C.O."/>
        </authorList>
    </citation>
    <scope>NUCLEOTIDE SEQUENCE [LARGE SCALE GENOMIC DNA]</scope>
    <source>
        <strain evidence="2 3">R19</strain>
    </source>
</reference>
<dbReference type="SUPFAM" id="SSF69318">
    <property type="entry name" value="Integrin alpha N-terminal domain"/>
    <property type="match status" value="1"/>
</dbReference>
<evidence type="ECO:0000313" key="2">
    <source>
        <dbReference type="EMBL" id="QSX79668.1"/>
    </source>
</evidence>
<dbReference type="RefSeq" id="WP_207526852.1">
    <property type="nucleotide sequence ID" value="NZ_CP071518.1"/>
</dbReference>
<keyword evidence="3" id="KW-1185">Reference proteome</keyword>
<dbReference type="Proteomes" id="UP000639274">
    <property type="component" value="Chromosome"/>
</dbReference>
<dbReference type="InterPro" id="IPR024079">
    <property type="entry name" value="MetalloPept_cat_dom_sf"/>
</dbReference>
<evidence type="ECO:0000313" key="3">
    <source>
        <dbReference type="Proteomes" id="UP000639274"/>
    </source>
</evidence>
<gene>
    <name evidence="2" type="ORF">I8J32_007440</name>
</gene>